<name>A0A5N6QCL7_9ROSI</name>
<evidence type="ECO:0000313" key="2">
    <source>
        <dbReference type="EMBL" id="KAE7995970.1"/>
    </source>
</evidence>
<dbReference type="Proteomes" id="UP000327013">
    <property type="component" value="Chromosome 1"/>
</dbReference>
<proteinExistence type="predicted"/>
<keyword evidence="3" id="KW-1185">Reference proteome</keyword>
<protein>
    <recommendedName>
        <fullName evidence="4">Protein PHLOEM PROTEIN 2-LIKE A9-like</fullName>
    </recommendedName>
</protein>
<dbReference type="OrthoDB" id="2107747at2759"/>
<reference evidence="2 3" key="1">
    <citation type="submission" date="2019-06" db="EMBL/GenBank/DDBJ databases">
        <title>A chromosomal-level reference genome of Carpinus fangiana (Coryloideae, Betulaceae).</title>
        <authorList>
            <person name="Yang X."/>
            <person name="Wang Z."/>
            <person name="Zhang L."/>
            <person name="Hao G."/>
            <person name="Liu J."/>
            <person name="Yang Y."/>
        </authorList>
    </citation>
    <scope>NUCLEOTIDE SEQUENCE [LARGE SCALE GENOMIC DNA]</scope>
    <source>
        <strain evidence="2">Cfa_2016G</strain>
        <tissue evidence="2">Leaf</tissue>
    </source>
</reference>
<dbReference type="AlphaFoldDB" id="A0A5N6QCL7"/>
<gene>
    <name evidence="2" type="ORF">FH972_000722</name>
</gene>
<dbReference type="Pfam" id="PF14299">
    <property type="entry name" value="PP2"/>
    <property type="match status" value="1"/>
</dbReference>
<dbReference type="PANTHER" id="PTHR32278:SF2">
    <property type="entry name" value="PROTEIN PHLOEM PROTEIN 2-LIKE A9"/>
    <property type="match status" value="1"/>
</dbReference>
<dbReference type="InterPro" id="IPR025886">
    <property type="entry name" value="PP2-like"/>
</dbReference>
<evidence type="ECO:0000256" key="1">
    <source>
        <dbReference type="SAM" id="SignalP"/>
    </source>
</evidence>
<sequence>MLIFQRGNIYIFLVLLHKTLINGSIASQADIYSFCPFFLCYLYKTLISSRDISIPSQTIEKKKARKKEKRIQMATKPHYDADTSITVPERDNGFSIPPRKLNIVWGNDSRYWRLPTDTNPYLELIQVSWLEVTGSIELVEKEQYEVTFEVSLAPDAFGWNGCPVYVMAKFGKKGKYTWKRATLDKATTTTTSTGGGSSTFSIPDQPLKITAPASSSDSTLYFGLYEVWSGKWKGGLRIHDALVKKAPKTN</sequence>
<dbReference type="EMBL" id="CM017321">
    <property type="protein sequence ID" value="KAE7995970.1"/>
    <property type="molecule type" value="Genomic_DNA"/>
</dbReference>
<feature type="chain" id="PRO_5024380326" description="Protein PHLOEM PROTEIN 2-LIKE A9-like" evidence="1">
    <location>
        <begin position="27"/>
        <end position="250"/>
    </location>
</feature>
<accession>A0A5N6QCL7</accession>
<organism evidence="2 3">
    <name type="scientific">Carpinus fangiana</name>
    <dbReference type="NCBI Taxonomy" id="176857"/>
    <lineage>
        <taxon>Eukaryota</taxon>
        <taxon>Viridiplantae</taxon>
        <taxon>Streptophyta</taxon>
        <taxon>Embryophyta</taxon>
        <taxon>Tracheophyta</taxon>
        <taxon>Spermatophyta</taxon>
        <taxon>Magnoliopsida</taxon>
        <taxon>eudicotyledons</taxon>
        <taxon>Gunneridae</taxon>
        <taxon>Pentapetalae</taxon>
        <taxon>rosids</taxon>
        <taxon>fabids</taxon>
        <taxon>Fagales</taxon>
        <taxon>Betulaceae</taxon>
        <taxon>Carpinus</taxon>
    </lineage>
</organism>
<dbReference type="PANTHER" id="PTHR32278">
    <property type="entry name" value="F-BOX DOMAIN-CONTAINING PROTEIN"/>
    <property type="match status" value="1"/>
</dbReference>
<evidence type="ECO:0000313" key="3">
    <source>
        <dbReference type="Proteomes" id="UP000327013"/>
    </source>
</evidence>
<keyword evidence="1" id="KW-0732">Signal</keyword>
<evidence type="ECO:0008006" key="4">
    <source>
        <dbReference type="Google" id="ProtNLM"/>
    </source>
</evidence>
<feature type="signal peptide" evidence="1">
    <location>
        <begin position="1"/>
        <end position="26"/>
    </location>
</feature>